<sequence>MAAWHRARRADIGLRALGSGLCGTAGAAAQRLGALSFPPHAPSLLAIALAILAFVCASAGGALLLLGAHLFDRVEVSARWRRGGAA</sequence>
<feature type="transmembrane region" description="Helical" evidence="1">
    <location>
        <begin position="44"/>
        <end position="71"/>
    </location>
</feature>
<name>A0A5C6UD53_9SPHN</name>
<evidence type="ECO:0000256" key="1">
    <source>
        <dbReference type="SAM" id="Phobius"/>
    </source>
</evidence>
<organism evidence="2 3">
    <name type="scientific">Sphingomonas ginsenosidivorax</name>
    <dbReference type="NCBI Taxonomy" id="862135"/>
    <lineage>
        <taxon>Bacteria</taxon>
        <taxon>Pseudomonadati</taxon>
        <taxon>Pseudomonadota</taxon>
        <taxon>Alphaproteobacteria</taxon>
        <taxon>Sphingomonadales</taxon>
        <taxon>Sphingomonadaceae</taxon>
        <taxon>Sphingomonas</taxon>
    </lineage>
</organism>
<comment type="caution">
    <text evidence="2">The sequence shown here is derived from an EMBL/GenBank/DDBJ whole genome shotgun (WGS) entry which is preliminary data.</text>
</comment>
<protein>
    <submittedName>
        <fullName evidence="2">Uncharacterized protein</fullName>
    </submittedName>
</protein>
<proteinExistence type="predicted"/>
<keyword evidence="1" id="KW-0812">Transmembrane</keyword>
<accession>A0A5C6UD53</accession>
<dbReference type="Proteomes" id="UP000321250">
    <property type="component" value="Unassembled WGS sequence"/>
</dbReference>
<reference evidence="2 3" key="1">
    <citation type="journal article" date="2013" name="Antonie Van Leeuwenhoek">
        <title>Sphingomonas ginsenosidivorax sp. nov., with the ability to transform ginsenosides.</title>
        <authorList>
            <person name="Jin X.F."/>
            <person name="Kim J.K."/>
            <person name="Liu Q.M."/>
            <person name="Kang M.S."/>
            <person name="He D."/>
            <person name="Jin F.X."/>
            <person name="Kim S.C."/>
            <person name="Im W.T."/>
        </authorList>
    </citation>
    <scope>NUCLEOTIDE SEQUENCE [LARGE SCALE GENOMIC DNA]</scope>
    <source>
        <strain evidence="2 3">KHI67</strain>
    </source>
</reference>
<dbReference type="OrthoDB" id="7585689at2"/>
<keyword evidence="1" id="KW-0472">Membrane</keyword>
<keyword evidence="3" id="KW-1185">Reference proteome</keyword>
<dbReference type="AlphaFoldDB" id="A0A5C6UD53"/>
<evidence type="ECO:0000313" key="2">
    <source>
        <dbReference type="EMBL" id="TXC70747.1"/>
    </source>
</evidence>
<feature type="transmembrane region" description="Helical" evidence="1">
    <location>
        <begin position="12"/>
        <end position="32"/>
    </location>
</feature>
<gene>
    <name evidence="2" type="ORF">FSB78_07200</name>
</gene>
<evidence type="ECO:0000313" key="3">
    <source>
        <dbReference type="Proteomes" id="UP000321250"/>
    </source>
</evidence>
<dbReference type="RefSeq" id="WP_147081349.1">
    <property type="nucleotide sequence ID" value="NZ_VOQR01000001.1"/>
</dbReference>
<dbReference type="EMBL" id="VOQR01000001">
    <property type="protein sequence ID" value="TXC70747.1"/>
    <property type="molecule type" value="Genomic_DNA"/>
</dbReference>
<keyword evidence="1" id="KW-1133">Transmembrane helix</keyword>